<gene>
    <name evidence="1" type="ORF">UFOPK3773_01123</name>
    <name evidence="2" type="ORF">UFOPK3992_00101</name>
</gene>
<dbReference type="EMBL" id="CAFBOZ010000008">
    <property type="protein sequence ID" value="CAB4992014.1"/>
    <property type="molecule type" value="Genomic_DNA"/>
</dbReference>
<proteinExistence type="predicted"/>
<sequence>MVVCPVTMVDEARYLELLNGGYSPRDFPLSDTKLRSAAGRRKSDRFFPVANQRFVTSVLEEALLVPDVKALRPLTGRQQQRLRAWAGKRYARPPHPDAAEEHVLGKAASVVAKYSREAGVAGQQTIQHKLVAATDTWLLRCTELSVTLCAMVTLDRAKSAGMLVKATGGLDEDAVAAGCRKLASEIAAAITRDSGFRISVEART</sequence>
<accession>A0A6J7JQI2</accession>
<dbReference type="AlphaFoldDB" id="A0A6J7JQI2"/>
<protein>
    <submittedName>
        <fullName evidence="1">Unannotated protein</fullName>
    </submittedName>
</protein>
<organism evidence="1">
    <name type="scientific">freshwater metagenome</name>
    <dbReference type="NCBI Taxonomy" id="449393"/>
    <lineage>
        <taxon>unclassified sequences</taxon>
        <taxon>metagenomes</taxon>
        <taxon>ecological metagenomes</taxon>
    </lineage>
</organism>
<name>A0A6J7JQI2_9ZZZZ</name>
<dbReference type="EMBL" id="CAFBNF010000119">
    <property type="protein sequence ID" value="CAB4945870.1"/>
    <property type="molecule type" value="Genomic_DNA"/>
</dbReference>
<evidence type="ECO:0000313" key="1">
    <source>
        <dbReference type="EMBL" id="CAB4945870.1"/>
    </source>
</evidence>
<evidence type="ECO:0000313" key="2">
    <source>
        <dbReference type="EMBL" id="CAB4992014.1"/>
    </source>
</evidence>
<reference evidence="1" key="1">
    <citation type="submission" date="2020-05" db="EMBL/GenBank/DDBJ databases">
        <authorList>
            <person name="Chiriac C."/>
            <person name="Salcher M."/>
            <person name="Ghai R."/>
            <person name="Kavagutti S V."/>
        </authorList>
    </citation>
    <scope>NUCLEOTIDE SEQUENCE</scope>
</reference>